<protein>
    <submittedName>
        <fullName evidence="1">Uncharacterized protein</fullName>
    </submittedName>
</protein>
<accession>A0A4Y2F3F7</accession>
<comment type="caution">
    <text evidence="1">The sequence shown here is derived from an EMBL/GenBank/DDBJ whole genome shotgun (WGS) entry which is preliminary data.</text>
</comment>
<gene>
    <name evidence="1" type="ORF">AVEN_221235_1</name>
</gene>
<proteinExistence type="predicted"/>
<reference evidence="1 2" key="1">
    <citation type="journal article" date="2019" name="Sci. Rep.">
        <title>Orb-weaving spider Araneus ventricosus genome elucidates the spidroin gene catalogue.</title>
        <authorList>
            <person name="Kono N."/>
            <person name="Nakamura H."/>
            <person name="Ohtoshi R."/>
            <person name="Moran D.A.P."/>
            <person name="Shinohara A."/>
            <person name="Yoshida Y."/>
            <person name="Fujiwara M."/>
            <person name="Mori M."/>
            <person name="Tomita M."/>
            <person name="Arakawa K."/>
        </authorList>
    </citation>
    <scope>NUCLEOTIDE SEQUENCE [LARGE SCALE GENOMIC DNA]</scope>
</reference>
<sequence length="131" mass="15028">MALFKHDSNQNAIIKEIQVINESTSVTFPYIVQRDGYNCTPKAMKRSVPFMRPKDEDKIRQSYHEQSVGLVAIDALQYVPFCQGYVFVLCSYMHVPLVRLRVGLPHPFGNHSISAVSKTQITKYNRQIILL</sequence>
<keyword evidence="2" id="KW-1185">Reference proteome</keyword>
<dbReference type="AlphaFoldDB" id="A0A4Y2F3F7"/>
<evidence type="ECO:0000313" key="2">
    <source>
        <dbReference type="Proteomes" id="UP000499080"/>
    </source>
</evidence>
<dbReference type="Proteomes" id="UP000499080">
    <property type="component" value="Unassembled WGS sequence"/>
</dbReference>
<organism evidence="1 2">
    <name type="scientific">Araneus ventricosus</name>
    <name type="common">Orbweaver spider</name>
    <name type="synonym">Epeira ventricosa</name>
    <dbReference type="NCBI Taxonomy" id="182803"/>
    <lineage>
        <taxon>Eukaryota</taxon>
        <taxon>Metazoa</taxon>
        <taxon>Ecdysozoa</taxon>
        <taxon>Arthropoda</taxon>
        <taxon>Chelicerata</taxon>
        <taxon>Arachnida</taxon>
        <taxon>Araneae</taxon>
        <taxon>Araneomorphae</taxon>
        <taxon>Entelegynae</taxon>
        <taxon>Araneoidea</taxon>
        <taxon>Araneidae</taxon>
        <taxon>Araneus</taxon>
    </lineage>
</organism>
<evidence type="ECO:0000313" key="1">
    <source>
        <dbReference type="EMBL" id="GBM36070.1"/>
    </source>
</evidence>
<dbReference type="EMBL" id="BGPR01000802">
    <property type="protein sequence ID" value="GBM36070.1"/>
    <property type="molecule type" value="Genomic_DNA"/>
</dbReference>
<name>A0A4Y2F3F7_ARAVE</name>